<dbReference type="AlphaFoldDB" id="A0AAN8Q043"/>
<reference evidence="1 2" key="1">
    <citation type="submission" date="2023-10" db="EMBL/GenBank/DDBJ databases">
        <title>Genomes of two closely related lineages of the louse Polyplax serrata with different host specificities.</title>
        <authorList>
            <person name="Martinu J."/>
            <person name="Tarabai H."/>
            <person name="Stefka J."/>
            <person name="Hypsa V."/>
        </authorList>
    </citation>
    <scope>NUCLEOTIDE SEQUENCE [LARGE SCALE GENOMIC DNA]</scope>
    <source>
        <strain evidence="1">HR10_N</strain>
    </source>
</reference>
<protein>
    <submittedName>
        <fullName evidence="1">Uncharacterized protein</fullName>
    </submittedName>
</protein>
<gene>
    <name evidence="1" type="ORF">RUM43_002920</name>
</gene>
<organism evidence="1 2">
    <name type="scientific">Polyplax serrata</name>
    <name type="common">Common mouse louse</name>
    <dbReference type="NCBI Taxonomy" id="468196"/>
    <lineage>
        <taxon>Eukaryota</taxon>
        <taxon>Metazoa</taxon>
        <taxon>Ecdysozoa</taxon>
        <taxon>Arthropoda</taxon>
        <taxon>Hexapoda</taxon>
        <taxon>Insecta</taxon>
        <taxon>Pterygota</taxon>
        <taxon>Neoptera</taxon>
        <taxon>Paraneoptera</taxon>
        <taxon>Psocodea</taxon>
        <taxon>Troctomorpha</taxon>
        <taxon>Phthiraptera</taxon>
        <taxon>Anoplura</taxon>
        <taxon>Polyplacidae</taxon>
        <taxon>Polyplax</taxon>
    </lineage>
</organism>
<accession>A0AAN8Q043</accession>
<dbReference type="Proteomes" id="UP001372834">
    <property type="component" value="Unassembled WGS sequence"/>
</dbReference>
<sequence length="79" mass="8936">MDAIARDCIDRNWVGKETEQNKFGVVGPLYWDKRNAKFFLVPWRRGVLNGDPSSCALGRHIAMSLQGLGQQQQFEISPS</sequence>
<comment type="caution">
    <text evidence="1">The sequence shown here is derived from an EMBL/GenBank/DDBJ whole genome shotgun (WGS) entry which is preliminary data.</text>
</comment>
<evidence type="ECO:0000313" key="2">
    <source>
        <dbReference type="Proteomes" id="UP001372834"/>
    </source>
</evidence>
<name>A0AAN8Q043_POLSC</name>
<dbReference type="EMBL" id="JAWJWE010000036">
    <property type="protein sequence ID" value="KAK6629103.1"/>
    <property type="molecule type" value="Genomic_DNA"/>
</dbReference>
<proteinExistence type="predicted"/>
<evidence type="ECO:0000313" key="1">
    <source>
        <dbReference type="EMBL" id="KAK6629103.1"/>
    </source>
</evidence>